<evidence type="ECO:0000313" key="5">
    <source>
        <dbReference type="EMBL" id="ODQ90912.1"/>
    </source>
</evidence>
<evidence type="ECO:0000256" key="2">
    <source>
        <dbReference type="ARBA" id="ARBA00011322"/>
    </source>
</evidence>
<sequence>MTSTTTDEAGAVSDARLKNYVLARADDDPDLSEEARLVVLAALEGSSDLSEVLGDQTTRTELVESLTTPAATTTEPTGAYLTSITVEGFRGIGPEVTLPLKPGPGLTVVAGRNGSGKSTLAEGLELALTGTNSRWKNKPAIWSQDWRNLHAGQTSRIRVGLAEEGSGTAVIGVDWPSGDVPVGDCKTWVQRAGKKQEDIATLGWETALEMYRPLLSYDELSGILEGTPSAFYDQLYKLLGLEQLNGAITLLDVEVKQLRQPAADLRKTRDALKPILESHDDPRAATALAQLRKTKPDLNAVRPLITDGTDGAVPQAWLRAERLSAPDPDDLALKCEALRSAAESQQQEAQRSDALAAERAQLLERGLDFHEHFGDQKCPVCAHGTLDETWAVAARAALEQDQEAAQALTAARAATAQARSAVMTAVREVAAPPPPDPELTTLTAAREAYDAFVKLPADGEIALVEHISETLGTLRETYASLRQEAAQLIQLRADAWGPVALELAEWVRKAELAAEAAPKLKVADEALKWLQRNAGELRNQRIAPLAEEAKGIWAALRQESNVDLGEIRLEGQKTSRRVVLKADVDGSGTDAFGVMSQGELQALSLAIFIPRATSPSSPFRFLVLDDPIQAMDPSKIDGFLEVLVRLAETRQVIVFTHDDRLPSAIRVSRAPARIVELTRAPNSVVSVTESTHPADRLLDDAYAIAVDDAVPDDIKKKAVPVLCREAMEATAWDVYSSRLLTAGRTRADLEEAWENATTTRLRVALAVDPANDNAIEKWLAGGSARRAAMLVTTKGAHKGVQDYTEAVRQTRLATDDLRKLSP</sequence>
<evidence type="ECO:0000259" key="4">
    <source>
        <dbReference type="Pfam" id="PF02463"/>
    </source>
</evidence>
<dbReference type="CDD" id="cd00267">
    <property type="entry name" value="ABC_ATPase"/>
    <property type="match status" value="1"/>
</dbReference>
<reference evidence="6" key="1">
    <citation type="submission" date="2016-09" db="EMBL/GenBank/DDBJ databases">
        <authorList>
            <person name="Greninger A.L."/>
            <person name="Jerome K.R."/>
            <person name="Mcnair B."/>
            <person name="Wallis C."/>
            <person name="Fang F."/>
        </authorList>
    </citation>
    <scope>NUCLEOTIDE SEQUENCE [LARGE SCALE GENOMIC DNA]</scope>
    <source>
        <strain evidence="6">M6</strain>
    </source>
</reference>
<dbReference type="InterPro" id="IPR027417">
    <property type="entry name" value="P-loop_NTPase"/>
</dbReference>
<dbReference type="EMBL" id="MIHA01000005">
    <property type="protein sequence ID" value="ODQ90912.1"/>
    <property type="molecule type" value="Genomic_DNA"/>
</dbReference>
<comment type="similarity">
    <text evidence="1">Belongs to the SMC family. SbcC subfamily.</text>
</comment>
<dbReference type="Proteomes" id="UP000094053">
    <property type="component" value="Unassembled WGS sequence"/>
</dbReference>
<dbReference type="PANTHER" id="PTHR32114:SF2">
    <property type="entry name" value="ABC TRANSPORTER ABCH.3"/>
    <property type="match status" value="1"/>
</dbReference>
<keyword evidence="6" id="KW-1185">Reference proteome</keyword>
<dbReference type="OrthoDB" id="5089113at2"/>
<evidence type="ECO:0000313" key="6">
    <source>
        <dbReference type="Proteomes" id="UP000094053"/>
    </source>
</evidence>
<dbReference type="InterPro" id="IPR003395">
    <property type="entry name" value="RecF/RecN/SMC_N"/>
</dbReference>
<dbReference type="SUPFAM" id="SSF52540">
    <property type="entry name" value="P-loop containing nucleoside triphosphate hydrolases"/>
    <property type="match status" value="1"/>
</dbReference>
<protein>
    <recommendedName>
        <fullName evidence="3">Nuclease SbcCD subunit C</fullName>
    </recommendedName>
</protein>
<accession>A0A1E3RNA9</accession>
<dbReference type="Gene3D" id="3.40.50.300">
    <property type="entry name" value="P-loop containing nucleotide triphosphate hydrolases"/>
    <property type="match status" value="2"/>
</dbReference>
<dbReference type="STRING" id="1776.BHQ18_09405"/>
<dbReference type="Pfam" id="PF02463">
    <property type="entry name" value="SMC_N"/>
    <property type="match status" value="1"/>
</dbReference>
<gene>
    <name evidence="5" type="ORF">BHQ18_09405</name>
</gene>
<evidence type="ECO:0000256" key="1">
    <source>
        <dbReference type="ARBA" id="ARBA00006930"/>
    </source>
</evidence>
<name>A0A1E3RNA9_MYCFV</name>
<proteinExistence type="inferred from homology"/>
<feature type="domain" description="RecF/RecN/SMC N-terminal" evidence="4">
    <location>
        <begin position="80"/>
        <end position="661"/>
    </location>
</feature>
<dbReference type="PANTHER" id="PTHR32114">
    <property type="entry name" value="ABC TRANSPORTER ABCH.3"/>
    <property type="match status" value="1"/>
</dbReference>
<comment type="subunit">
    <text evidence="2">Heterodimer of SbcC and SbcD.</text>
</comment>
<organism evidence="5 6">
    <name type="scientific">Mycolicibacterium flavescens</name>
    <name type="common">Mycobacterium flavescens</name>
    <dbReference type="NCBI Taxonomy" id="1776"/>
    <lineage>
        <taxon>Bacteria</taxon>
        <taxon>Bacillati</taxon>
        <taxon>Actinomycetota</taxon>
        <taxon>Actinomycetes</taxon>
        <taxon>Mycobacteriales</taxon>
        <taxon>Mycobacteriaceae</taxon>
        <taxon>Mycolicibacterium</taxon>
    </lineage>
</organism>
<dbReference type="AlphaFoldDB" id="A0A1E3RNA9"/>
<comment type="caution">
    <text evidence="5">The sequence shown here is derived from an EMBL/GenBank/DDBJ whole genome shotgun (WGS) entry which is preliminary data.</text>
</comment>
<evidence type="ECO:0000256" key="3">
    <source>
        <dbReference type="ARBA" id="ARBA00013368"/>
    </source>
</evidence>
<dbReference type="RefSeq" id="WP_069413302.1">
    <property type="nucleotide sequence ID" value="NZ_JACKUL010000026.1"/>
</dbReference>